<accession>A0A1J6ID62</accession>
<proteinExistence type="predicted"/>
<dbReference type="AlphaFoldDB" id="A0A1J6ID62"/>
<organism evidence="1 2">
    <name type="scientific">Nicotiana attenuata</name>
    <name type="common">Coyote tobacco</name>
    <dbReference type="NCBI Taxonomy" id="49451"/>
    <lineage>
        <taxon>Eukaryota</taxon>
        <taxon>Viridiplantae</taxon>
        <taxon>Streptophyta</taxon>
        <taxon>Embryophyta</taxon>
        <taxon>Tracheophyta</taxon>
        <taxon>Spermatophyta</taxon>
        <taxon>Magnoliopsida</taxon>
        <taxon>eudicotyledons</taxon>
        <taxon>Gunneridae</taxon>
        <taxon>Pentapetalae</taxon>
        <taxon>asterids</taxon>
        <taxon>lamiids</taxon>
        <taxon>Solanales</taxon>
        <taxon>Solanaceae</taxon>
        <taxon>Nicotianoideae</taxon>
        <taxon>Nicotianeae</taxon>
        <taxon>Nicotiana</taxon>
    </lineage>
</organism>
<protein>
    <submittedName>
        <fullName evidence="1">Uncharacterized protein</fullName>
    </submittedName>
</protein>
<dbReference type="EMBL" id="MJEQ01037187">
    <property type="protein sequence ID" value="OIT02965.1"/>
    <property type="molecule type" value="Genomic_DNA"/>
</dbReference>
<keyword evidence="2" id="KW-1185">Reference proteome</keyword>
<name>A0A1J6ID62_NICAT</name>
<gene>
    <name evidence="1" type="ORF">A4A49_38737</name>
</gene>
<evidence type="ECO:0000313" key="1">
    <source>
        <dbReference type="EMBL" id="OIT02965.1"/>
    </source>
</evidence>
<dbReference type="Proteomes" id="UP000187609">
    <property type="component" value="Unassembled WGS sequence"/>
</dbReference>
<reference evidence="1" key="1">
    <citation type="submission" date="2016-11" db="EMBL/GenBank/DDBJ databases">
        <title>The genome of Nicotiana attenuata.</title>
        <authorList>
            <person name="Xu S."/>
            <person name="Brockmoeller T."/>
            <person name="Gaquerel E."/>
            <person name="Navarro A."/>
            <person name="Kuhl H."/>
            <person name="Gase K."/>
            <person name="Ling Z."/>
            <person name="Zhou W."/>
            <person name="Kreitzer C."/>
            <person name="Stanke M."/>
            <person name="Tang H."/>
            <person name="Lyons E."/>
            <person name="Pandey P."/>
            <person name="Pandey S.P."/>
            <person name="Timmermann B."/>
            <person name="Baldwin I.T."/>
        </authorList>
    </citation>
    <scope>NUCLEOTIDE SEQUENCE [LARGE SCALE GENOMIC DNA]</scope>
    <source>
        <strain evidence="1">UT</strain>
    </source>
</reference>
<dbReference type="Gramene" id="OIT02965">
    <property type="protein sequence ID" value="OIT02965"/>
    <property type="gene ID" value="A4A49_38737"/>
</dbReference>
<sequence length="195" mass="21834">MELQIASINVQCPQNFMLQALYPPSSTSLFCLPSSSSAKWGAKNVNLVISVRSRKFLRYQYLDKNSCKSHSSSIQPCCSSRLCADFGEEHSEGCSYKSKYGIKGSFLQSEFESLEPKMLGIKPEPPYWPEREAILWSSIEQKAKSFGLPLSLRMIKKKHQCLPVKRYSEKSIFLVGIHNCGVANLCIALEGVGVQ</sequence>
<evidence type="ECO:0000313" key="2">
    <source>
        <dbReference type="Proteomes" id="UP000187609"/>
    </source>
</evidence>
<comment type="caution">
    <text evidence="1">The sequence shown here is derived from an EMBL/GenBank/DDBJ whole genome shotgun (WGS) entry which is preliminary data.</text>
</comment>